<sequence length="84" mass="9391">MPEDAYGSIRGNIDMIGAIQGISRVNAAFSNPVPRVLGLLMLWHRRASTRRTLGELPPERLRDVGLTEMDAAFEAARPFWQGRL</sequence>
<dbReference type="Pfam" id="PF06568">
    <property type="entry name" value="YjiS-like"/>
    <property type="match status" value="1"/>
</dbReference>
<evidence type="ECO:0000259" key="1">
    <source>
        <dbReference type="Pfam" id="PF06568"/>
    </source>
</evidence>
<protein>
    <submittedName>
        <fullName evidence="2">DUF1127 domain-containing protein</fullName>
    </submittedName>
</protein>
<comment type="caution">
    <text evidence="2">The sequence shown here is derived from an EMBL/GenBank/DDBJ whole genome shotgun (WGS) entry which is preliminary data.</text>
</comment>
<name>A0ABT1X3V7_9PROT</name>
<evidence type="ECO:0000313" key="3">
    <source>
        <dbReference type="Proteomes" id="UP001524642"/>
    </source>
</evidence>
<accession>A0ABT1X3V7</accession>
<reference evidence="2 3" key="1">
    <citation type="submission" date="2022-06" db="EMBL/GenBank/DDBJ databases">
        <title>Roseomonas CN29.</title>
        <authorList>
            <person name="Cheng Y."/>
            <person name="He X."/>
        </authorList>
    </citation>
    <scope>NUCLEOTIDE SEQUENCE [LARGE SCALE GENOMIC DNA]</scope>
    <source>
        <strain evidence="2 3">CN29</strain>
    </source>
</reference>
<proteinExistence type="predicted"/>
<dbReference type="EMBL" id="JANJOU010000008">
    <property type="protein sequence ID" value="MCR0982785.1"/>
    <property type="molecule type" value="Genomic_DNA"/>
</dbReference>
<dbReference type="InterPro" id="IPR009506">
    <property type="entry name" value="YjiS-like"/>
</dbReference>
<gene>
    <name evidence="2" type="ORF">NRP21_12070</name>
</gene>
<dbReference type="Proteomes" id="UP001524642">
    <property type="component" value="Unassembled WGS sequence"/>
</dbReference>
<feature type="domain" description="YjiS-like" evidence="1">
    <location>
        <begin position="38"/>
        <end position="71"/>
    </location>
</feature>
<evidence type="ECO:0000313" key="2">
    <source>
        <dbReference type="EMBL" id="MCR0982785.1"/>
    </source>
</evidence>
<keyword evidence="3" id="KW-1185">Reference proteome</keyword>
<dbReference type="RefSeq" id="WP_257716446.1">
    <property type="nucleotide sequence ID" value="NZ_JANJOU010000008.1"/>
</dbReference>
<organism evidence="2 3">
    <name type="scientific">Roseomonas populi</name>
    <dbReference type="NCBI Taxonomy" id="3121582"/>
    <lineage>
        <taxon>Bacteria</taxon>
        <taxon>Pseudomonadati</taxon>
        <taxon>Pseudomonadota</taxon>
        <taxon>Alphaproteobacteria</taxon>
        <taxon>Acetobacterales</taxon>
        <taxon>Roseomonadaceae</taxon>
        <taxon>Roseomonas</taxon>
    </lineage>
</organism>